<accession>A0A0G4HCM1</accession>
<gene>
    <name evidence="2" type="ORF">Cvel_26226</name>
</gene>
<dbReference type="PhylomeDB" id="A0A0G4HCM1"/>
<proteinExistence type="predicted"/>
<organism evidence="2">
    <name type="scientific">Chromera velia CCMP2878</name>
    <dbReference type="NCBI Taxonomy" id="1169474"/>
    <lineage>
        <taxon>Eukaryota</taxon>
        <taxon>Sar</taxon>
        <taxon>Alveolata</taxon>
        <taxon>Colpodellida</taxon>
        <taxon>Chromeraceae</taxon>
        <taxon>Chromera</taxon>
    </lineage>
</organism>
<dbReference type="VEuPathDB" id="CryptoDB:Cvel_26226"/>
<dbReference type="AlphaFoldDB" id="A0A0G4HCM1"/>
<dbReference type="EMBL" id="CDMZ01002303">
    <property type="protein sequence ID" value="CEM41755.1"/>
    <property type="molecule type" value="Genomic_DNA"/>
</dbReference>
<protein>
    <submittedName>
        <fullName evidence="2">Uncharacterized protein</fullName>
    </submittedName>
</protein>
<feature type="region of interest" description="Disordered" evidence="1">
    <location>
        <begin position="112"/>
        <end position="133"/>
    </location>
</feature>
<name>A0A0G4HCM1_9ALVE</name>
<reference evidence="2" key="1">
    <citation type="submission" date="2014-11" db="EMBL/GenBank/DDBJ databases">
        <authorList>
            <person name="Otto D Thomas"/>
            <person name="Naeem Raeece"/>
        </authorList>
    </citation>
    <scope>NUCLEOTIDE SEQUENCE</scope>
</reference>
<evidence type="ECO:0000313" key="2">
    <source>
        <dbReference type="EMBL" id="CEM41755.1"/>
    </source>
</evidence>
<feature type="region of interest" description="Disordered" evidence="1">
    <location>
        <begin position="1"/>
        <end position="23"/>
    </location>
</feature>
<sequence>MRDNGEKSSGGPPKFDLDERPPAQNVFFLAPTHDCFYLGPDPEHPLMVPDDFKQESTQTPALPEEVARGDFDIVCRDEWLKNIVGKGVLGRVVDRKEVNSVMQMGWRLTWKEKEAQQAEKEKEENRQEEEKAA</sequence>
<evidence type="ECO:0000256" key="1">
    <source>
        <dbReference type="SAM" id="MobiDB-lite"/>
    </source>
</evidence>